<dbReference type="RefSeq" id="WP_083646236.1">
    <property type="nucleotide sequence ID" value="NZ_CP074131.1"/>
</dbReference>
<accession>A0ABX8AZX8</accession>
<evidence type="ECO:0000313" key="2">
    <source>
        <dbReference type="Proteomes" id="UP000680706"/>
    </source>
</evidence>
<dbReference type="EMBL" id="CP074131">
    <property type="protein sequence ID" value="QUS59191.1"/>
    <property type="molecule type" value="Genomic_DNA"/>
</dbReference>
<keyword evidence="2" id="KW-1185">Reference proteome</keyword>
<sequence>MAVAYGWTPDTIENMELQEAYTWHHRALDVIKAKAQRGF</sequence>
<geneLocation type="plasmid" evidence="1 2">
    <name>pAb134-05</name>
</geneLocation>
<evidence type="ECO:0000313" key="1">
    <source>
        <dbReference type="EMBL" id="QUS59191.1"/>
    </source>
</evidence>
<gene>
    <name evidence="1" type="ORF">KGB56_26970</name>
</gene>
<keyword evidence="1" id="KW-0614">Plasmid</keyword>
<organism evidence="1 2">
    <name type="scientific">Pseudovibrio brasiliensis</name>
    <dbReference type="NCBI Taxonomy" id="1898042"/>
    <lineage>
        <taxon>Bacteria</taxon>
        <taxon>Pseudomonadati</taxon>
        <taxon>Pseudomonadota</taxon>
        <taxon>Alphaproteobacteria</taxon>
        <taxon>Hyphomicrobiales</taxon>
        <taxon>Stappiaceae</taxon>
        <taxon>Pseudovibrio</taxon>
    </lineage>
</organism>
<name>A0ABX8AZX8_9HYPH</name>
<dbReference type="Proteomes" id="UP000680706">
    <property type="component" value="Plasmid pAb134-05"/>
</dbReference>
<proteinExistence type="predicted"/>
<reference evidence="1 2" key="1">
    <citation type="journal article" date="2021" name="Angew. Chem. Int. Ed. Engl.">
        <title>A novel family of nonribosomal peptides modulate collective behavior in Pseudovibrio bacteria isolated from marine sponges.</title>
        <authorList>
            <person name="Ioca L.P."/>
            <person name="Dai Y."/>
            <person name="Kunakom S."/>
            <person name="Diaz-Espinosa J."/>
            <person name="Krunic A."/>
            <person name="Crnkovic C.M."/>
            <person name="Orjala J."/>
            <person name="Sanchez L.M."/>
            <person name="Ferreira A.G."/>
            <person name="Berlinck R.G.S."/>
            <person name="Eustaquio A.S."/>
        </authorList>
    </citation>
    <scope>NUCLEOTIDE SEQUENCE [LARGE SCALE GENOMIC DNA]</scope>
    <source>
        <strain evidence="1 2">Ab134</strain>
        <plasmid evidence="1 2">pAb134-05</plasmid>
    </source>
</reference>
<dbReference type="InterPro" id="IPR009493">
    <property type="entry name" value="P2_GpE"/>
</dbReference>
<dbReference type="Pfam" id="PF06528">
    <property type="entry name" value="Phage_P2_GpE"/>
    <property type="match status" value="1"/>
</dbReference>
<protein>
    <submittedName>
        <fullName evidence="1">GpE family phage tail protein</fullName>
    </submittedName>
</protein>